<keyword evidence="5 10" id="KW-0274">FAD</keyword>
<keyword evidence="3" id="KW-0285">Flavoprotein</keyword>
<dbReference type="InterPro" id="IPR002872">
    <property type="entry name" value="Proline_DH_dom"/>
</dbReference>
<gene>
    <name evidence="12" type="ORF">A6F49_08125</name>
</gene>
<dbReference type="InterPro" id="IPR008219">
    <property type="entry name" value="PRODH_bac_arc"/>
</dbReference>
<dbReference type="GO" id="GO:0010133">
    <property type="term" value="P:L-proline catabolic process to L-glutamate"/>
    <property type="evidence" value="ECO:0007669"/>
    <property type="project" value="UniProtKB-UniPathway"/>
</dbReference>
<dbReference type="RefSeq" id="WP_043057327.1">
    <property type="nucleotide sequence ID" value="NZ_LXEY01000015.1"/>
</dbReference>
<evidence type="ECO:0000256" key="5">
    <source>
        <dbReference type="ARBA" id="ARBA00022827"/>
    </source>
</evidence>
<comment type="caution">
    <text evidence="12">The sequence shown here is derived from an EMBL/GenBank/DDBJ whole genome shotgun (WGS) entry which is preliminary data.</text>
</comment>
<evidence type="ECO:0000313" key="12">
    <source>
        <dbReference type="EMBL" id="OAV61843.1"/>
    </source>
</evidence>
<organism evidence="12 13">
    <name type="scientific">Enteractinococcus helveticum</name>
    <dbReference type="NCBI Taxonomy" id="1837282"/>
    <lineage>
        <taxon>Bacteria</taxon>
        <taxon>Bacillati</taxon>
        <taxon>Actinomycetota</taxon>
        <taxon>Actinomycetes</taxon>
        <taxon>Micrococcales</taxon>
        <taxon>Micrococcaceae</taxon>
    </lineage>
</organism>
<dbReference type="PANTHER" id="PTHR13914">
    <property type="entry name" value="PROLINE OXIDASE"/>
    <property type="match status" value="1"/>
</dbReference>
<dbReference type="PIRSF" id="PIRSF000196">
    <property type="entry name" value="Pro_dehydrog"/>
    <property type="match status" value="1"/>
</dbReference>
<keyword evidence="13" id="KW-1185">Reference proteome</keyword>
<dbReference type="STRING" id="1837282.A6F49_08125"/>
<dbReference type="Pfam" id="PF01619">
    <property type="entry name" value="Pro_dh"/>
    <property type="match status" value="1"/>
</dbReference>
<dbReference type="EC" id="1.5.5.2" evidence="2"/>
<dbReference type="InterPro" id="IPR015659">
    <property type="entry name" value="Proline_oxidase"/>
</dbReference>
<evidence type="ECO:0000256" key="7">
    <source>
        <dbReference type="ARBA" id="ARBA00023062"/>
    </source>
</evidence>
<keyword evidence="4 10" id="KW-0547">Nucleotide-binding</keyword>
<accession>A0A1B7M0S6</accession>
<feature type="binding site" evidence="10">
    <location>
        <position position="159"/>
    </location>
    <ligand>
        <name>FAD</name>
        <dbReference type="ChEBI" id="CHEBI:57692"/>
    </ligand>
</feature>
<reference evidence="12 13" key="1">
    <citation type="submission" date="2016-04" db="EMBL/GenBank/DDBJ databases">
        <title>First whole genome shotgun sequence of the bacterium Enteractinococcus sp. strain UASWS1574.</title>
        <authorList>
            <person name="Crovadore J."/>
            <person name="Chablais R."/>
            <person name="Lefort F."/>
        </authorList>
    </citation>
    <scope>NUCLEOTIDE SEQUENCE [LARGE SCALE GENOMIC DNA]</scope>
    <source>
        <strain evidence="12 13">UASWS1574</strain>
    </source>
</reference>
<dbReference type="SUPFAM" id="SSF51730">
    <property type="entry name" value="FAD-linked oxidoreductase"/>
    <property type="match status" value="1"/>
</dbReference>
<comment type="pathway">
    <text evidence="1">Amino-acid degradation; L-proline degradation into L-glutamate; L-glutamate from L-proline: step 1/2.</text>
</comment>
<dbReference type="InterPro" id="IPR029041">
    <property type="entry name" value="FAD-linked_oxidoreductase-like"/>
</dbReference>
<comment type="cofactor">
    <cofactor evidence="10">
        <name>FAD</name>
        <dbReference type="ChEBI" id="CHEBI:57692"/>
    </cofactor>
    <text evidence="10">Binds 1 FAD per subunit.</text>
</comment>
<keyword evidence="6" id="KW-0560">Oxidoreductase</keyword>
<feature type="binding site" evidence="10">
    <location>
        <begin position="183"/>
        <end position="185"/>
    </location>
    <ligand>
        <name>FAD</name>
        <dbReference type="ChEBI" id="CHEBI:57692"/>
    </ligand>
</feature>
<evidence type="ECO:0000259" key="11">
    <source>
        <dbReference type="Pfam" id="PF01619"/>
    </source>
</evidence>
<feature type="binding site" evidence="9">
    <location>
        <position position="284"/>
    </location>
    <ligand>
        <name>substrate</name>
    </ligand>
</feature>
<dbReference type="PANTHER" id="PTHR13914:SF0">
    <property type="entry name" value="PROLINE DEHYDROGENASE 1, MITOCHONDRIAL"/>
    <property type="match status" value="1"/>
</dbReference>
<evidence type="ECO:0000256" key="9">
    <source>
        <dbReference type="PIRSR" id="PIRSR000196-1"/>
    </source>
</evidence>
<proteinExistence type="predicted"/>
<protein>
    <recommendedName>
        <fullName evidence="2">proline dehydrogenase</fullName>
        <ecNumber evidence="2">1.5.5.2</ecNumber>
    </recommendedName>
</protein>
<feature type="binding site" evidence="9">
    <location>
        <position position="96"/>
    </location>
    <ligand>
        <name>substrate</name>
    </ligand>
</feature>
<evidence type="ECO:0000256" key="8">
    <source>
        <dbReference type="ARBA" id="ARBA00048779"/>
    </source>
</evidence>
<dbReference type="GO" id="GO:0004657">
    <property type="term" value="F:proline dehydrogenase activity"/>
    <property type="evidence" value="ECO:0007669"/>
    <property type="project" value="UniProtKB-EC"/>
</dbReference>
<evidence type="ECO:0000256" key="3">
    <source>
        <dbReference type="ARBA" id="ARBA00022630"/>
    </source>
</evidence>
<evidence type="ECO:0000313" key="13">
    <source>
        <dbReference type="Proteomes" id="UP000078292"/>
    </source>
</evidence>
<name>A0A1B7M0S6_9MICC</name>
<evidence type="ECO:0000256" key="2">
    <source>
        <dbReference type="ARBA" id="ARBA00012695"/>
    </source>
</evidence>
<feature type="binding site" evidence="9">
    <location>
        <position position="285"/>
    </location>
    <ligand>
        <name>substrate</name>
    </ligand>
</feature>
<dbReference type="Proteomes" id="UP000078292">
    <property type="component" value="Unassembled WGS sequence"/>
</dbReference>
<dbReference type="UniPathway" id="UPA00261">
    <property type="reaction ID" value="UER00373"/>
</dbReference>
<evidence type="ECO:0000256" key="4">
    <source>
        <dbReference type="ARBA" id="ARBA00022741"/>
    </source>
</evidence>
<feature type="binding site" evidence="10">
    <location>
        <position position="131"/>
    </location>
    <ligand>
        <name>FAD</name>
        <dbReference type="ChEBI" id="CHEBI:57692"/>
    </ligand>
</feature>
<dbReference type="AlphaFoldDB" id="A0A1B7M0S6"/>
<dbReference type="OrthoDB" id="9773461at2"/>
<dbReference type="GO" id="GO:0000166">
    <property type="term" value="F:nucleotide binding"/>
    <property type="evidence" value="ECO:0007669"/>
    <property type="project" value="UniProtKB-KW"/>
</dbReference>
<comment type="catalytic activity">
    <reaction evidence="8">
        <text>L-proline + a quinone = (S)-1-pyrroline-5-carboxylate + a quinol + H(+)</text>
        <dbReference type="Rhea" id="RHEA:23784"/>
        <dbReference type="ChEBI" id="CHEBI:15378"/>
        <dbReference type="ChEBI" id="CHEBI:17388"/>
        <dbReference type="ChEBI" id="CHEBI:24646"/>
        <dbReference type="ChEBI" id="CHEBI:60039"/>
        <dbReference type="ChEBI" id="CHEBI:132124"/>
        <dbReference type="EC" id="1.5.5.2"/>
    </reaction>
</comment>
<keyword evidence="7" id="KW-0642">Proline metabolism</keyword>
<dbReference type="Gene3D" id="3.20.20.220">
    <property type="match status" value="1"/>
</dbReference>
<evidence type="ECO:0000256" key="1">
    <source>
        <dbReference type="ARBA" id="ARBA00004739"/>
    </source>
</evidence>
<evidence type="ECO:0000256" key="6">
    <source>
        <dbReference type="ARBA" id="ARBA00023002"/>
    </source>
</evidence>
<evidence type="ECO:0000256" key="10">
    <source>
        <dbReference type="PIRSR" id="PIRSR000196-2"/>
    </source>
</evidence>
<sequence length="304" mass="34110">MPNKLLLAAADSKKLEQFATNNKMSRAIVDRYVAGKVLNDARQAAEGLASKGIDTCLNPLGESVSNINDCARATQDYIDGINMLQQHIPNASVSVKPSQLGMTVNPQLCTDNLRKILEAGKEHDVGVEVDMEHSSIHDQTVAMVHELLADFPETRMAVQSYSRAAADVLHSFQDKGLRIRLVKGAFEEDVDTAIQNPKDVTSQYNYQAAWALRNLPEPAFGTHDDRCIDFIKAQAAQFGLAKTDFEFQMLYGIRPELQEQLAQQGHRVRVYLPYGDQWYPYLMRRMAERPANLLVFLRSLITRS</sequence>
<dbReference type="EMBL" id="LXEY01000015">
    <property type="protein sequence ID" value="OAV61843.1"/>
    <property type="molecule type" value="Genomic_DNA"/>
</dbReference>
<feature type="binding site" evidence="10">
    <location>
        <begin position="222"/>
        <end position="223"/>
    </location>
    <ligand>
        <name>FAD</name>
        <dbReference type="ChEBI" id="CHEBI:57692"/>
    </ligand>
</feature>
<feature type="domain" description="Proline dehydrogenase" evidence="11">
    <location>
        <begin position="42"/>
        <end position="292"/>
    </location>
</feature>